<comment type="caution">
    <text evidence="2">The sequence shown here is derived from an EMBL/GenBank/DDBJ whole genome shotgun (WGS) entry which is preliminary data.</text>
</comment>
<feature type="chain" id="PRO_5040868395" evidence="1">
    <location>
        <begin position="27"/>
        <end position="200"/>
    </location>
</feature>
<sequence>MKTMSGKLNKLLAVVCLLLFTAIAQAQVKYAQFNSRQARIFNQLLADANAAFTLPEGFKESAPVDNEEMNFDYGITMPGQEFEIWFAVKPYKQISKYYNNPDSVYETLGKTQVSILSGDNSYFMRNLDDRILNQYNADAGKSYLLNLNDSPLTKHYKYALIITFQKDHNGTILAVCLTNDKGPDFFKYIDKARNCIRFKQ</sequence>
<evidence type="ECO:0000256" key="1">
    <source>
        <dbReference type="SAM" id="SignalP"/>
    </source>
</evidence>
<reference evidence="2" key="1">
    <citation type="submission" date="2022-04" db="EMBL/GenBank/DDBJ databases">
        <title>Mucilaginibacter sp. RS28 isolated from freshwater.</title>
        <authorList>
            <person name="Ko S.-R."/>
        </authorList>
    </citation>
    <scope>NUCLEOTIDE SEQUENCE</scope>
    <source>
        <strain evidence="2">RS28</strain>
    </source>
</reference>
<gene>
    <name evidence="2" type="ORF">MUY27_07095</name>
</gene>
<proteinExistence type="predicted"/>
<evidence type="ECO:0000313" key="3">
    <source>
        <dbReference type="Proteomes" id="UP001139450"/>
    </source>
</evidence>
<accession>A0A9X1X1J6</accession>
<protein>
    <submittedName>
        <fullName evidence="2">Uncharacterized protein</fullName>
    </submittedName>
</protein>
<feature type="signal peptide" evidence="1">
    <location>
        <begin position="1"/>
        <end position="26"/>
    </location>
</feature>
<keyword evidence="3" id="KW-1185">Reference proteome</keyword>
<name>A0A9X1X1J6_9SPHI</name>
<dbReference type="AlphaFoldDB" id="A0A9X1X1J6"/>
<organism evidence="2 3">
    <name type="scientific">Mucilaginibacter straminoryzae</name>
    <dbReference type="NCBI Taxonomy" id="2932774"/>
    <lineage>
        <taxon>Bacteria</taxon>
        <taxon>Pseudomonadati</taxon>
        <taxon>Bacteroidota</taxon>
        <taxon>Sphingobacteriia</taxon>
        <taxon>Sphingobacteriales</taxon>
        <taxon>Sphingobacteriaceae</taxon>
        <taxon>Mucilaginibacter</taxon>
    </lineage>
</organism>
<dbReference type="RefSeq" id="WP_245129295.1">
    <property type="nucleotide sequence ID" value="NZ_JALJEJ010000002.1"/>
</dbReference>
<dbReference type="EMBL" id="JALJEJ010000002">
    <property type="protein sequence ID" value="MCJ8209469.1"/>
    <property type="molecule type" value="Genomic_DNA"/>
</dbReference>
<keyword evidence="1" id="KW-0732">Signal</keyword>
<evidence type="ECO:0000313" key="2">
    <source>
        <dbReference type="EMBL" id="MCJ8209469.1"/>
    </source>
</evidence>
<dbReference type="Proteomes" id="UP001139450">
    <property type="component" value="Unassembled WGS sequence"/>
</dbReference>